<dbReference type="GO" id="GO:0002143">
    <property type="term" value="P:tRNA wobble position uridine thiolation"/>
    <property type="evidence" value="ECO:0007669"/>
    <property type="project" value="TreeGrafter"/>
</dbReference>
<evidence type="ECO:0000256" key="2">
    <source>
        <dbReference type="ARBA" id="ARBA00022694"/>
    </source>
</evidence>
<dbReference type="HAMAP" id="MF_03054">
    <property type="entry name" value="CTU2"/>
    <property type="match status" value="1"/>
</dbReference>
<dbReference type="InterPro" id="IPR019407">
    <property type="entry name" value="CTU2"/>
</dbReference>
<dbReference type="Pfam" id="PF10288">
    <property type="entry name" value="CTU2"/>
    <property type="match status" value="1"/>
</dbReference>
<comment type="subcellular location">
    <subcellularLocation>
        <location evidence="3">Cytoplasm</location>
    </subcellularLocation>
</comment>
<dbReference type="Gene3D" id="3.40.50.620">
    <property type="entry name" value="HUPs"/>
    <property type="match status" value="1"/>
</dbReference>
<dbReference type="GO" id="GO:0005829">
    <property type="term" value="C:cytosol"/>
    <property type="evidence" value="ECO:0007669"/>
    <property type="project" value="TreeGrafter"/>
</dbReference>
<dbReference type="GO" id="GO:0000049">
    <property type="term" value="F:tRNA binding"/>
    <property type="evidence" value="ECO:0007669"/>
    <property type="project" value="InterPro"/>
</dbReference>
<comment type="caution">
    <text evidence="4">The sequence shown here is derived from an EMBL/GenBank/DDBJ whole genome shotgun (WGS) entry which is preliminary data.</text>
</comment>
<dbReference type="GO" id="GO:0032447">
    <property type="term" value="P:protein urmylation"/>
    <property type="evidence" value="ECO:0007669"/>
    <property type="project" value="UniProtKB-UniRule"/>
</dbReference>
<dbReference type="Proteomes" id="UP000660729">
    <property type="component" value="Unassembled WGS sequence"/>
</dbReference>
<organism evidence="4 5">
    <name type="scientific">Pseudocercospora fuligena</name>
    <dbReference type="NCBI Taxonomy" id="685502"/>
    <lineage>
        <taxon>Eukaryota</taxon>
        <taxon>Fungi</taxon>
        <taxon>Dikarya</taxon>
        <taxon>Ascomycota</taxon>
        <taxon>Pezizomycotina</taxon>
        <taxon>Dothideomycetes</taxon>
        <taxon>Dothideomycetidae</taxon>
        <taxon>Mycosphaerellales</taxon>
        <taxon>Mycosphaerellaceae</taxon>
        <taxon>Pseudocercospora</taxon>
    </lineage>
</organism>
<keyword evidence="1 3" id="KW-0963">Cytoplasm</keyword>
<reference evidence="4" key="1">
    <citation type="submission" date="2020-04" db="EMBL/GenBank/DDBJ databases">
        <title>Draft genome resource of the tomato pathogen Pseudocercospora fuligena.</title>
        <authorList>
            <person name="Zaccaron A."/>
        </authorList>
    </citation>
    <scope>NUCLEOTIDE SEQUENCE</scope>
    <source>
        <strain evidence="4">PF001</strain>
    </source>
</reference>
<sequence>MPARRLPETPIDDSLCRRCQLIEPAINVRTEPLCKDCFSKYVQTKVVKRMESFRVRNAGPGQHRKLLLPLSFDACSLALLHILSQHQRGQAEKTGRTGYKLYVLHIDNGSPVNTDDGSSLEKVKSRYPEHEYQSMPLSRLFSLDDMSGLFPEKATSDQGDEVDDNERLSAMLAASNKSATTRQDLSQILTRRLAVRQAKNSGCEAIILSDSTTKLAERILAETAKGRGLSLPWVVADGESPQGLPFYFPLRELLAKEAHAYLSFLVPAMDADMIRSDTRAPVSTKNTTIDDLMQQYFQTVEQEYPSIVANVVRTTNKLKAPSISLIEQLCELCSMPLEGQAPAKSRLCYGCIRTLPAAGD</sequence>
<evidence type="ECO:0000256" key="1">
    <source>
        <dbReference type="ARBA" id="ARBA00022490"/>
    </source>
</evidence>
<gene>
    <name evidence="3" type="primary">NCS2</name>
    <name evidence="3" type="synonym">CTU2</name>
    <name evidence="4" type="ORF">HII31_08572</name>
</gene>
<dbReference type="InterPro" id="IPR014729">
    <property type="entry name" value="Rossmann-like_a/b/a_fold"/>
</dbReference>
<protein>
    <recommendedName>
        <fullName evidence="3">Cytoplasmic tRNA 2-thiolation protein 2</fullName>
    </recommendedName>
</protein>
<dbReference type="SUPFAM" id="SSF52402">
    <property type="entry name" value="Adenine nucleotide alpha hydrolases-like"/>
    <property type="match status" value="1"/>
</dbReference>
<keyword evidence="5" id="KW-1185">Reference proteome</keyword>
<dbReference type="EMBL" id="JABCIY010000175">
    <property type="protein sequence ID" value="KAF7190241.1"/>
    <property type="molecule type" value="Genomic_DNA"/>
</dbReference>
<comment type="pathway">
    <text evidence="3">tRNA modification; 5-methoxycarbonylmethyl-2-thiouridine-tRNA biosynthesis.</text>
</comment>
<name>A0A8H6RFN6_9PEZI</name>
<accession>A0A8H6RFN6</accession>
<evidence type="ECO:0000313" key="4">
    <source>
        <dbReference type="EMBL" id="KAF7190241.1"/>
    </source>
</evidence>
<proteinExistence type="inferred from homology"/>
<keyword evidence="2 3" id="KW-0819">tRNA processing</keyword>
<comment type="function">
    <text evidence="3">Plays a central role in 2-thiolation of mcm(5)S(2)U at tRNA wobble positions of tRNA(Lys), tRNA(Glu) and tRNA(Gln). May act by forming a heterodimer with NCS6 that ligates sulfur from thiocarboxylated URM1 onto the uridine of tRNAs at wobble position. Prior mcm(5) tRNA modification by the elongator complex is required for 2-thiolation. May also be involved in protein urmylation.</text>
</comment>
<dbReference type="UniPathway" id="UPA00988"/>
<dbReference type="GO" id="GO:0016783">
    <property type="term" value="F:sulfurtransferase activity"/>
    <property type="evidence" value="ECO:0007669"/>
    <property type="project" value="TreeGrafter"/>
</dbReference>
<dbReference type="GO" id="GO:0016779">
    <property type="term" value="F:nucleotidyltransferase activity"/>
    <property type="evidence" value="ECO:0007669"/>
    <property type="project" value="UniProtKB-UniRule"/>
</dbReference>
<comment type="similarity">
    <text evidence="3">Belongs to the CTU2/NCS2 family.</text>
</comment>
<dbReference type="PANTHER" id="PTHR20882:SF14">
    <property type="entry name" value="CYTOPLASMIC TRNA 2-THIOLATION PROTEIN 2"/>
    <property type="match status" value="1"/>
</dbReference>
<evidence type="ECO:0000313" key="5">
    <source>
        <dbReference type="Proteomes" id="UP000660729"/>
    </source>
</evidence>
<dbReference type="AlphaFoldDB" id="A0A8H6RFN6"/>
<dbReference type="OrthoDB" id="25129at2759"/>
<evidence type="ECO:0000256" key="3">
    <source>
        <dbReference type="HAMAP-Rule" id="MF_03054"/>
    </source>
</evidence>
<dbReference type="PANTHER" id="PTHR20882">
    <property type="entry name" value="CYTOPLASMIC TRNA 2-THIOLATION PROTEIN 2"/>
    <property type="match status" value="1"/>
</dbReference>